<keyword evidence="4" id="KW-0167">Capsid protein</keyword>
<keyword evidence="1" id="KW-0749">Sporulation</keyword>
<evidence type="ECO:0000313" key="4">
    <source>
        <dbReference type="EMBL" id="MFC4601808.1"/>
    </source>
</evidence>
<evidence type="ECO:0000256" key="2">
    <source>
        <dbReference type="ARBA" id="ARBA00024325"/>
    </source>
</evidence>
<organism evidence="4 5">
    <name type="scientific">Cohnella hongkongensis</name>
    <dbReference type="NCBI Taxonomy" id="178337"/>
    <lineage>
        <taxon>Bacteria</taxon>
        <taxon>Bacillati</taxon>
        <taxon>Bacillota</taxon>
        <taxon>Bacilli</taxon>
        <taxon>Bacillales</taxon>
        <taxon>Paenibacillaceae</taxon>
        <taxon>Cohnella</taxon>
    </lineage>
</organism>
<keyword evidence="4" id="KW-0946">Virion</keyword>
<name>A0ABV9FL52_9BACL</name>
<dbReference type="EMBL" id="JBHSEP010000031">
    <property type="protein sequence ID" value="MFC4601808.1"/>
    <property type="molecule type" value="Genomic_DNA"/>
</dbReference>
<dbReference type="PANTHER" id="PTHR39183:SF1">
    <property type="entry name" value="SPORE COAT PROTEIN F-LIKE PROTEIN YHCQ"/>
    <property type="match status" value="1"/>
</dbReference>
<dbReference type="RefSeq" id="WP_378102385.1">
    <property type="nucleotide sequence ID" value="NZ_JBHSEP010000031.1"/>
</dbReference>
<comment type="caution">
    <text evidence="4">The sequence shown here is derived from an EMBL/GenBank/DDBJ whole genome shotgun (WGS) entry which is preliminary data.</text>
</comment>
<dbReference type="Pfam" id="PF07875">
    <property type="entry name" value="Coat_F"/>
    <property type="match status" value="1"/>
</dbReference>
<accession>A0ABV9FL52</accession>
<evidence type="ECO:0000256" key="3">
    <source>
        <dbReference type="ARBA" id="ARBA00024344"/>
    </source>
</evidence>
<keyword evidence="5" id="KW-1185">Reference proteome</keyword>
<evidence type="ECO:0000256" key="1">
    <source>
        <dbReference type="ARBA" id="ARBA00022969"/>
    </source>
</evidence>
<gene>
    <name evidence="4" type="ORF">ACFO3S_26465</name>
</gene>
<sequence length="161" mass="18274">MNKGHEKHLAWHETMEIHELVAFQSNCLMDLKMNIAQVKDPALKALYEEAIAGLEHHLKELVPYFKLAPVHTRGALPSDMTAFFAAHLLICAKTSVRNYAIAITETATPSLRATLQNQLNKAIELHGKAFRYMYERGLYPSYNLEQLLANDTKHAQMAIQM</sequence>
<reference evidence="5" key="1">
    <citation type="journal article" date="2019" name="Int. J. Syst. Evol. Microbiol.">
        <title>The Global Catalogue of Microorganisms (GCM) 10K type strain sequencing project: providing services to taxonomists for standard genome sequencing and annotation.</title>
        <authorList>
            <consortium name="The Broad Institute Genomics Platform"/>
            <consortium name="The Broad Institute Genome Sequencing Center for Infectious Disease"/>
            <person name="Wu L."/>
            <person name="Ma J."/>
        </authorList>
    </citation>
    <scope>NUCLEOTIDE SEQUENCE [LARGE SCALE GENOMIC DNA]</scope>
    <source>
        <strain evidence="5">CCUG 49571</strain>
    </source>
</reference>
<proteinExistence type="inferred from homology"/>
<dbReference type="InterPro" id="IPR012347">
    <property type="entry name" value="Ferritin-like"/>
</dbReference>
<dbReference type="Gene3D" id="1.20.1260.10">
    <property type="match status" value="1"/>
</dbReference>
<comment type="subcellular location">
    <subcellularLocation>
        <location evidence="2">Spore coat</location>
    </subcellularLocation>
</comment>
<dbReference type="InterPro" id="IPR012851">
    <property type="entry name" value="Spore_coat_CotF-like"/>
</dbReference>
<protein>
    <submittedName>
        <fullName evidence="4">Spore coat protein</fullName>
    </submittedName>
</protein>
<dbReference type="PANTHER" id="PTHR39183">
    <property type="entry name" value="SPORE COAT PROTEIN F-LIKE PROTEIN YHCQ"/>
    <property type="match status" value="1"/>
</dbReference>
<dbReference type="Proteomes" id="UP001596028">
    <property type="component" value="Unassembled WGS sequence"/>
</dbReference>
<evidence type="ECO:0000313" key="5">
    <source>
        <dbReference type="Proteomes" id="UP001596028"/>
    </source>
</evidence>
<comment type="similarity">
    <text evidence="3">Belongs to the CotF family.</text>
</comment>